<organism evidence="4 5">
    <name type="scientific">Pararobbsia silviterrae</name>
    <dbReference type="NCBI Taxonomy" id="1792498"/>
    <lineage>
        <taxon>Bacteria</taxon>
        <taxon>Pseudomonadati</taxon>
        <taxon>Pseudomonadota</taxon>
        <taxon>Betaproteobacteria</taxon>
        <taxon>Burkholderiales</taxon>
        <taxon>Burkholderiaceae</taxon>
        <taxon>Pararobbsia</taxon>
    </lineage>
</organism>
<feature type="region of interest" description="Disordered" evidence="2">
    <location>
        <begin position="83"/>
        <end position="117"/>
    </location>
</feature>
<feature type="compositionally biased region" description="Polar residues" evidence="2">
    <location>
        <begin position="84"/>
        <end position="96"/>
    </location>
</feature>
<dbReference type="PANTHER" id="PTHR35936:SF19">
    <property type="entry name" value="AMINO-ACID-BINDING PROTEIN YXEM-RELATED"/>
    <property type="match status" value="1"/>
</dbReference>
<dbReference type="Proteomes" id="UP000270342">
    <property type="component" value="Unassembled WGS sequence"/>
</dbReference>
<dbReference type="Gene3D" id="3.40.190.10">
    <property type="entry name" value="Periplasmic binding protein-like II"/>
    <property type="match status" value="2"/>
</dbReference>
<dbReference type="SMART" id="SM00062">
    <property type="entry name" value="PBPb"/>
    <property type="match status" value="1"/>
</dbReference>
<comment type="caution">
    <text evidence="4">The sequence shown here is derived from an EMBL/GenBank/DDBJ whole genome shotgun (WGS) entry which is preliminary data.</text>
</comment>
<evidence type="ECO:0000256" key="2">
    <source>
        <dbReference type="SAM" id="MobiDB-lite"/>
    </source>
</evidence>
<dbReference type="GO" id="GO:0016836">
    <property type="term" value="F:hydro-lyase activity"/>
    <property type="evidence" value="ECO:0007669"/>
    <property type="project" value="InterPro"/>
</dbReference>
<evidence type="ECO:0000313" key="5">
    <source>
        <dbReference type="Proteomes" id="UP000270342"/>
    </source>
</evidence>
<dbReference type="InterPro" id="IPR001638">
    <property type="entry name" value="Solute-binding_3/MltF_N"/>
</dbReference>
<feature type="domain" description="Solute-binding protein family 3/N-terminal" evidence="3">
    <location>
        <begin position="128"/>
        <end position="349"/>
    </location>
</feature>
<dbReference type="SUPFAM" id="SSF53850">
    <property type="entry name" value="Periplasmic binding protein-like II"/>
    <property type="match status" value="1"/>
</dbReference>
<feature type="compositionally biased region" description="Low complexity" evidence="2">
    <location>
        <begin position="7"/>
        <end position="18"/>
    </location>
</feature>
<feature type="compositionally biased region" description="Low complexity" evidence="2">
    <location>
        <begin position="97"/>
        <end position="117"/>
    </location>
</feature>
<reference evidence="4 5" key="1">
    <citation type="submission" date="2018-10" db="EMBL/GenBank/DDBJ databases">
        <title>Robbsia sp. DHC34, isolated from soil.</title>
        <authorList>
            <person name="Gao Z.-H."/>
            <person name="Qiu L.-H."/>
        </authorList>
    </citation>
    <scope>NUCLEOTIDE SEQUENCE [LARGE SCALE GENOMIC DNA]</scope>
    <source>
        <strain evidence="4 5">DHC34</strain>
    </source>
</reference>
<dbReference type="Pfam" id="PF00497">
    <property type="entry name" value="SBP_bac_3"/>
    <property type="match status" value="1"/>
</dbReference>
<dbReference type="InterPro" id="IPR037298">
    <property type="entry name" value="PheC_PBP2"/>
</dbReference>
<evidence type="ECO:0000256" key="1">
    <source>
        <dbReference type="ARBA" id="ARBA00022729"/>
    </source>
</evidence>
<sequence>MRAGLIADATRNTTRDATPLTTGRHARGARGSNGLRGFGSPLRWGAFVAGRCLALACATSIAIVSTTATAQVQSSPIAVESAAPNASSTAGSTNPHAGSPSPSTASTSSSATPGAAGSRLDTVLASHRLRVCTTGDYKPYAFLRPDGRYEGIDIDLAASLARSLGAEIEYVATTWPKLTDDFIGRCDIAIGGVSTTLERQKRAAFSTPYLVDGKTPIARCADVSRFQTLAQIDQPSVRVIVNPGGTNEKFAREHLSHAHLEVYPDNVTIFRQIADGKADVMITDASETMLQHKLNPSLCSVNPDTPLQFGEKAFMLPRGDVVFQQYVDQWLHLLRATGAFQPIVDAWLK</sequence>
<dbReference type="PANTHER" id="PTHR35936">
    <property type="entry name" value="MEMBRANE-BOUND LYTIC MUREIN TRANSGLYCOSYLASE F"/>
    <property type="match status" value="1"/>
</dbReference>
<dbReference type="EMBL" id="RBZU01000001">
    <property type="protein sequence ID" value="RKP58479.1"/>
    <property type="molecule type" value="Genomic_DNA"/>
</dbReference>
<evidence type="ECO:0000259" key="3">
    <source>
        <dbReference type="SMART" id="SM00062"/>
    </source>
</evidence>
<name>A0A494Y6Y2_9BURK</name>
<proteinExistence type="predicted"/>
<feature type="region of interest" description="Disordered" evidence="2">
    <location>
        <begin position="1"/>
        <end position="35"/>
    </location>
</feature>
<dbReference type="OrthoDB" id="7708309at2"/>
<dbReference type="AlphaFoldDB" id="A0A494Y6Y2"/>
<protein>
    <submittedName>
        <fullName evidence="4">ArtI protein</fullName>
    </submittedName>
</protein>
<keyword evidence="5" id="KW-1185">Reference proteome</keyword>
<accession>A0A494Y6Y2</accession>
<gene>
    <name evidence="4" type="ORF">D7S86_00510</name>
</gene>
<evidence type="ECO:0000313" key="4">
    <source>
        <dbReference type="EMBL" id="RKP58479.1"/>
    </source>
</evidence>
<dbReference type="CDD" id="cd01069">
    <property type="entry name" value="PBP2_PheC"/>
    <property type="match status" value="1"/>
</dbReference>
<keyword evidence="1" id="KW-0732">Signal</keyword>